<organism evidence="2 3">
    <name type="scientific">Scytonema hofmannii PCC 7110</name>
    <dbReference type="NCBI Taxonomy" id="128403"/>
    <lineage>
        <taxon>Bacteria</taxon>
        <taxon>Bacillati</taxon>
        <taxon>Cyanobacteriota</taxon>
        <taxon>Cyanophyceae</taxon>
        <taxon>Nostocales</taxon>
        <taxon>Scytonemataceae</taxon>
        <taxon>Scytonema</taxon>
    </lineage>
</organism>
<evidence type="ECO:0000313" key="2">
    <source>
        <dbReference type="EMBL" id="KYC40134.1"/>
    </source>
</evidence>
<reference evidence="2 3" key="1">
    <citation type="journal article" date="2013" name="Genome Biol. Evol.">
        <title>Genomes of Stigonematalean cyanobacteria (subsection V) and the evolution of oxygenic photosynthesis from prokaryotes to plastids.</title>
        <authorList>
            <person name="Dagan T."/>
            <person name="Roettger M."/>
            <person name="Stucken K."/>
            <person name="Landan G."/>
            <person name="Koch R."/>
            <person name="Major P."/>
            <person name="Gould S.B."/>
            <person name="Goremykin V.V."/>
            <person name="Rippka R."/>
            <person name="Tandeau de Marsac N."/>
            <person name="Gugger M."/>
            <person name="Lockhart P.J."/>
            <person name="Allen J.F."/>
            <person name="Brune I."/>
            <person name="Maus I."/>
            <person name="Puhler A."/>
            <person name="Martin W.F."/>
        </authorList>
    </citation>
    <scope>NUCLEOTIDE SEQUENCE [LARGE SCALE GENOMIC DNA]</scope>
    <source>
        <strain evidence="2 3">PCC 7110</strain>
    </source>
</reference>
<proteinExistence type="predicted"/>
<comment type="caution">
    <text evidence="2">The sequence shown here is derived from an EMBL/GenBank/DDBJ whole genome shotgun (WGS) entry which is preliminary data.</text>
</comment>
<dbReference type="Proteomes" id="UP000076925">
    <property type="component" value="Unassembled WGS sequence"/>
</dbReference>
<dbReference type="AlphaFoldDB" id="A0A139X617"/>
<gene>
    <name evidence="2" type="ORF">WA1_29775</name>
</gene>
<keyword evidence="3" id="KW-1185">Reference proteome</keyword>
<feature type="region of interest" description="Disordered" evidence="1">
    <location>
        <begin position="246"/>
        <end position="291"/>
    </location>
</feature>
<dbReference type="STRING" id="128403.WA1_29775"/>
<evidence type="ECO:0000256" key="1">
    <source>
        <dbReference type="SAM" id="MobiDB-lite"/>
    </source>
</evidence>
<accession>A0A139X617</accession>
<dbReference type="RefSeq" id="WP_017740690.1">
    <property type="nucleotide sequence ID" value="NZ_KQ976354.1"/>
</dbReference>
<feature type="compositionally biased region" description="Polar residues" evidence="1">
    <location>
        <begin position="246"/>
        <end position="280"/>
    </location>
</feature>
<protein>
    <submittedName>
        <fullName evidence="2">Uncharacterized protein</fullName>
    </submittedName>
</protein>
<name>A0A139X617_9CYAN</name>
<evidence type="ECO:0000313" key="3">
    <source>
        <dbReference type="Proteomes" id="UP000076925"/>
    </source>
</evidence>
<sequence>MLAQFQSKYPQGNLITELVQIYHGKYIVRASVQIDGTTRATGMAAAEILEDAEDKARTRALMVLGITDIPQGATVISPEPTKQVQPNVSSVTANGLNEAAPSVVLNSPSHTEAPAIPSTSVVSPPVAANETKQKAYSDRLTGANKLETNFETKTPDINDRFASTHKSETNFETKTPDIGDRFASTYKSETNFETKTPDIGEFIPTIDKQEIPFSKTQDSNGGFATTNKQEEQFDAALENFGIVSPDTTENNSFSGVPSNVTPFPSRSPNLQEDTTTQATTSKRKKKAEPVDHSDDIAKIGSEMQRLGWNTDQGRDYLVKTYSKRSRHLLTPEELKDFLKYLESQPTPIDPLAGF</sequence>
<dbReference type="EMBL" id="ANNX02000031">
    <property type="protein sequence ID" value="KYC40134.1"/>
    <property type="molecule type" value="Genomic_DNA"/>
</dbReference>